<evidence type="ECO:0000256" key="1">
    <source>
        <dbReference type="SAM" id="MobiDB-lite"/>
    </source>
</evidence>
<protein>
    <submittedName>
        <fullName evidence="2">DNA polymerase III subunit</fullName>
    </submittedName>
</protein>
<evidence type="ECO:0000313" key="2">
    <source>
        <dbReference type="EMBL" id="AID23627.1"/>
    </source>
</evidence>
<dbReference type="AlphaFoldDB" id="A0A172E709"/>
<feature type="region of interest" description="Disordered" evidence="1">
    <location>
        <begin position="1"/>
        <end position="45"/>
    </location>
</feature>
<dbReference type="EMBL" id="KF302628">
    <property type="protein sequence ID" value="AID23627.1"/>
    <property type="molecule type" value="mRNA"/>
</dbReference>
<organism evidence="2">
    <name type="scientific">Phaeodactylum tricornutum</name>
    <name type="common">Diatom</name>
    <dbReference type="NCBI Taxonomy" id="2850"/>
    <lineage>
        <taxon>Eukaryota</taxon>
        <taxon>Sar</taxon>
        <taxon>Stramenopiles</taxon>
        <taxon>Ochrophyta</taxon>
        <taxon>Bacillariophyta</taxon>
        <taxon>Bacillariophyceae</taxon>
        <taxon>Bacillariophycidae</taxon>
        <taxon>Naviculales</taxon>
        <taxon>Phaeodactylaceae</taxon>
        <taxon>Phaeodactylum</taxon>
    </lineage>
</organism>
<reference evidence="2" key="1">
    <citation type="submission" date="2013-06" db="EMBL/GenBank/DDBJ databases">
        <authorList>
            <person name="Ely B."/>
            <person name="Gibbs W."/>
        </authorList>
    </citation>
    <scope>NUCLEOTIDE SEQUENCE</scope>
</reference>
<accession>A0A172E709</accession>
<sequence>MDKGFSGLGAKKAGSGCVKISQPGGPTHGINSTINGRQMVGGGFN</sequence>
<name>A0A172E709_PHATR</name>
<proteinExistence type="evidence at transcript level"/>